<evidence type="ECO:0000256" key="9">
    <source>
        <dbReference type="ARBA" id="ARBA00023159"/>
    </source>
</evidence>
<dbReference type="FunFam" id="3.30.160.60:FF:000256">
    <property type="entry name" value="PLAG1 like zinc finger 2"/>
    <property type="match status" value="1"/>
</dbReference>
<dbReference type="PANTHER" id="PTHR24399:SF31">
    <property type="entry name" value="ZINC FINGER PROTEIN PLAGL1"/>
    <property type="match status" value="1"/>
</dbReference>
<dbReference type="InterPro" id="IPR036236">
    <property type="entry name" value="Znf_C2H2_sf"/>
</dbReference>
<evidence type="ECO:0000256" key="13">
    <source>
        <dbReference type="SAM" id="MobiDB-lite"/>
    </source>
</evidence>
<dbReference type="Ensembl" id="ENSPMAT00000000561.1">
    <property type="protein sequence ID" value="ENSPMAP00000000560.1"/>
    <property type="gene ID" value="ENSPMAG00000000504.1"/>
</dbReference>
<comment type="subcellular location">
    <subcellularLocation>
        <location evidence="1">Nucleus</location>
    </subcellularLocation>
</comment>
<protein>
    <submittedName>
        <fullName evidence="15">Pleiomorphic adenoma gene-like 2</fullName>
    </submittedName>
</protein>
<keyword evidence="5 12" id="KW-0863">Zinc-finger</keyword>
<dbReference type="GeneTree" id="ENSGT00940000164771"/>
<keyword evidence="7" id="KW-0805">Transcription regulation</keyword>
<dbReference type="OMA" id="DMMGGKS"/>
<feature type="region of interest" description="Disordered" evidence="13">
    <location>
        <begin position="412"/>
        <end position="467"/>
    </location>
</feature>
<evidence type="ECO:0000256" key="11">
    <source>
        <dbReference type="ARBA" id="ARBA00023242"/>
    </source>
</evidence>
<organism evidence="15">
    <name type="scientific">Petromyzon marinus</name>
    <name type="common">Sea lamprey</name>
    <dbReference type="NCBI Taxonomy" id="7757"/>
    <lineage>
        <taxon>Eukaryota</taxon>
        <taxon>Metazoa</taxon>
        <taxon>Chordata</taxon>
        <taxon>Craniata</taxon>
        <taxon>Vertebrata</taxon>
        <taxon>Cyclostomata</taxon>
        <taxon>Hyperoartia</taxon>
        <taxon>Petromyzontiformes</taxon>
        <taxon>Petromyzontidae</taxon>
        <taxon>Petromyzon</taxon>
    </lineage>
</organism>
<sequence length="491" mass="54011">AAVGSPPRLRAVKREGPGPLLSSRRRGREGRPRRAFPCSACGKVFISVEHRTRVHGIQVTGMYLAKCKTNIINKAFTSLLPTPRHVATHSPQKTHKCPHCEKMFHRKDHLKNHLQTHNPNKLAYKCEECGKKYNTKLGFRRHVALHAAASGDLTCRVCSAQLESTPTLLEHLKTHASKPSAGLKEKRHTCEQCERRFYTRKDVRRHMVVHTGRKDFVCQFCSQRFGRKDHLTRHAKKSHGQEVLKGRMETHQAMPVMNVYSQVGASLPPLSPHHHKRGSLIQSVLGLAPHHHHHHHHQQHQPQHQQHHNPLSLPLGCMEPVSSPIHSSTPQHVHGLPLTLPHELPTQKYQLGSTSFCSDEAKRLSAHNTGGAMDDGSSDPLLQKESAAMAETLSAAGVDLSQLLSFLPLSLPGPAQPAGDDMGETTGDGGGGYLAGEDQGHMGGALEQDSLEPSQQGVGGGLNMGHMHPMVPPYTSSVGTPSLPRFHQAFQ</sequence>
<dbReference type="AlphaFoldDB" id="S4R5T0"/>
<dbReference type="Gene3D" id="3.30.160.60">
    <property type="entry name" value="Classic Zinc Finger"/>
    <property type="match status" value="4"/>
</dbReference>
<evidence type="ECO:0000256" key="2">
    <source>
        <dbReference type="ARBA" id="ARBA00006991"/>
    </source>
</evidence>
<feature type="region of interest" description="Disordered" evidence="13">
    <location>
        <begin position="1"/>
        <end position="34"/>
    </location>
</feature>
<keyword evidence="10" id="KW-0804">Transcription</keyword>
<feature type="domain" description="C2H2-type" evidence="14">
    <location>
        <begin position="124"/>
        <end position="151"/>
    </location>
</feature>
<dbReference type="HOGENOM" id="CLU_002678_66_1_1"/>
<dbReference type="InterPro" id="IPR013087">
    <property type="entry name" value="Znf_C2H2_type"/>
</dbReference>
<keyword evidence="4" id="KW-0677">Repeat</keyword>
<evidence type="ECO:0000313" key="15">
    <source>
        <dbReference type="Ensembl" id="ENSPMAP00000000560.1"/>
    </source>
</evidence>
<evidence type="ECO:0000256" key="5">
    <source>
        <dbReference type="ARBA" id="ARBA00022771"/>
    </source>
</evidence>
<keyword evidence="9" id="KW-0010">Activator</keyword>
<dbReference type="GO" id="GO:0001817">
    <property type="term" value="P:regulation of cytokine production"/>
    <property type="evidence" value="ECO:0007669"/>
    <property type="project" value="TreeGrafter"/>
</dbReference>
<feature type="domain" description="C2H2-type" evidence="14">
    <location>
        <begin position="95"/>
        <end position="122"/>
    </location>
</feature>
<evidence type="ECO:0000256" key="4">
    <source>
        <dbReference type="ARBA" id="ARBA00022737"/>
    </source>
</evidence>
<evidence type="ECO:0000256" key="1">
    <source>
        <dbReference type="ARBA" id="ARBA00004123"/>
    </source>
</evidence>
<dbReference type="PROSITE" id="PS50157">
    <property type="entry name" value="ZINC_FINGER_C2H2_2"/>
    <property type="match status" value="4"/>
</dbReference>
<name>S4R5T0_PETMA</name>
<reference evidence="15" key="1">
    <citation type="submission" date="2025-08" db="UniProtKB">
        <authorList>
            <consortium name="Ensembl"/>
        </authorList>
    </citation>
    <scope>IDENTIFICATION</scope>
</reference>
<dbReference type="SMART" id="SM00355">
    <property type="entry name" value="ZnF_C2H2"/>
    <property type="match status" value="6"/>
</dbReference>
<evidence type="ECO:0000256" key="6">
    <source>
        <dbReference type="ARBA" id="ARBA00022833"/>
    </source>
</evidence>
<keyword evidence="6" id="KW-0862">Zinc</keyword>
<feature type="compositionally biased region" description="Basic residues" evidence="13">
    <location>
        <begin position="289"/>
        <end position="299"/>
    </location>
</feature>
<dbReference type="GO" id="GO:0002682">
    <property type="term" value="P:regulation of immune system process"/>
    <property type="evidence" value="ECO:0007669"/>
    <property type="project" value="TreeGrafter"/>
</dbReference>
<dbReference type="GO" id="GO:0001228">
    <property type="term" value="F:DNA-binding transcription activator activity, RNA polymerase II-specific"/>
    <property type="evidence" value="ECO:0007669"/>
    <property type="project" value="TreeGrafter"/>
</dbReference>
<keyword evidence="8" id="KW-0238">DNA-binding</keyword>
<dbReference type="GO" id="GO:0005654">
    <property type="term" value="C:nucleoplasm"/>
    <property type="evidence" value="ECO:0007669"/>
    <property type="project" value="TreeGrafter"/>
</dbReference>
<feature type="region of interest" description="Disordered" evidence="13">
    <location>
        <begin position="289"/>
        <end position="310"/>
    </location>
</feature>
<dbReference type="Pfam" id="PF00096">
    <property type="entry name" value="zf-C2H2"/>
    <property type="match status" value="3"/>
</dbReference>
<feature type="compositionally biased region" description="Basic residues" evidence="13">
    <location>
        <begin position="23"/>
        <end position="34"/>
    </location>
</feature>
<accession>S4R5T0</accession>
<proteinExistence type="inferred from homology"/>
<evidence type="ECO:0000256" key="8">
    <source>
        <dbReference type="ARBA" id="ARBA00023125"/>
    </source>
</evidence>
<reference evidence="15" key="2">
    <citation type="submission" date="2025-09" db="UniProtKB">
        <authorList>
            <consortium name="Ensembl"/>
        </authorList>
    </citation>
    <scope>IDENTIFICATION</scope>
</reference>
<evidence type="ECO:0000256" key="10">
    <source>
        <dbReference type="ARBA" id="ARBA00023163"/>
    </source>
</evidence>
<dbReference type="PROSITE" id="PS00028">
    <property type="entry name" value="ZINC_FINGER_C2H2_1"/>
    <property type="match status" value="5"/>
</dbReference>
<evidence type="ECO:0000256" key="12">
    <source>
        <dbReference type="PROSITE-ProRule" id="PRU00042"/>
    </source>
</evidence>
<dbReference type="FunFam" id="3.30.160.60:FF:000231">
    <property type="entry name" value="PLAG1 like zinc finger 2"/>
    <property type="match status" value="1"/>
</dbReference>
<feature type="domain" description="C2H2-type" evidence="14">
    <location>
        <begin position="188"/>
        <end position="215"/>
    </location>
</feature>
<feature type="domain" description="C2H2-type" evidence="14">
    <location>
        <begin position="216"/>
        <end position="244"/>
    </location>
</feature>
<evidence type="ECO:0000256" key="3">
    <source>
        <dbReference type="ARBA" id="ARBA00022723"/>
    </source>
</evidence>
<dbReference type="GO" id="GO:0008270">
    <property type="term" value="F:zinc ion binding"/>
    <property type="evidence" value="ECO:0007669"/>
    <property type="project" value="UniProtKB-KW"/>
</dbReference>
<evidence type="ECO:0000256" key="7">
    <source>
        <dbReference type="ARBA" id="ARBA00023015"/>
    </source>
</evidence>
<dbReference type="STRING" id="7757.ENSPMAP00000000560"/>
<evidence type="ECO:0000259" key="14">
    <source>
        <dbReference type="PROSITE" id="PS50157"/>
    </source>
</evidence>
<keyword evidence="11" id="KW-0539">Nucleus</keyword>
<dbReference type="GO" id="GO:0000978">
    <property type="term" value="F:RNA polymerase II cis-regulatory region sequence-specific DNA binding"/>
    <property type="evidence" value="ECO:0007669"/>
    <property type="project" value="TreeGrafter"/>
</dbReference>
<keyword evidence="3" id="KW-0479">Metal-binding</keyword>
<comment type="similarity">
    <text evidence="2">Belongs to the krueppel C2H2-type zinc-finger protein family.</text>
</comment>
<dbReference type="SUPFAM" id="SSF57667">
    <property type="entry name" value="beta-beta-alpha zinc fingers"/>
    <property type="match status" value="3"/>
</dbReference>
<dbReference type="GO" id="GO:0001227">
    <property type="term" value="F:DNA-binding transcription repressor activity, RNA polymerase II-specific"/>
    <property type="evidence" value="ECO:0007669"/>
    <property type="project" value="TreeGrafter"/>
</dbReference>
<dbReference type="PANTHER" id="PTHR24399">
    <property type="entry name" value="ZINC FINGER AND BTB DOMAIN-CONTAINING"/>
    <property type="match status" value="1"/>
</dbReference>